<protein>
    <recommendedName>
        <fullName evidence="4">LamG domain-containing protein</fullName>
    </recommendedName>
</protein>
<reference evidence="2 3" key="1">
    <citation type="submission" date="2021-03" db="EMBL/GenBank/DDBJ databases">
        <title>Sequencing the genomes of 1000 actinobacteria strains.</title>
        <authorList>
            <person name="Klenk H.-P."/>
        </authorList>
    </citation>
    <scope>NUCLEOTIDE SEQUENCE [LARGE SCALE GENOMIC DNA]</scope>
    <source>
        <strain evidence="2 3">DSM 44580</strain>
    </source>
</reference>
<dbReference type="Proteomes" id="UP001519363">
    <property type="component" value="Unassembled WGS sequence"/>
</dbReference>
<dbReference type="RefSeq" id="WP_143343068.1">
    <property type="nucleotide sequence ID" value="NZ_JAGIOO010000001.1"/>
</dbReference>
<comment type="caution">
    <text evidence="2">The sequence shown here is derived from an EMBL/GenBank/DDBJ whole genome shotgun (WGS) entry which is preliminary data.</text>
</comment>
<sequence length="221" mass="24404">MRKWPYLLAAATLLLTSGTAGAAPRHLEPFDRLDPALWKCEYTCPTIEDGVARFTLQPGIGPNKPGSWSKISYKPTRFTSGTFTTRFSLSARPKQKVWWGVALWDDGPTPTEFNEINFGYTTDGSLTNTQLYFESAKRGEVASIKVDTGVNLYDNKYHVATLQYDANAVRLYFDGKLLRTITDRSVIPTDPMAYLLGPRLVTGSAALPSAFTQSVGETSFG</sequence>
<keyword evidence="1" id="KW-0732">Signal</keyword>
<dbReference type="Pfam" id="PF13385">
    <property type="entry name" value="Laminin_G_3"/>
    <property type="match status" value="1"/>
</dbReference>
<name>A0ABS5ARJ0_9PSEU</name>
<dbReference type="InterPro" id="IPR013320">
    <property type="entry name" value="ConA-like_dom_sf"/>
</dbReference>
<accession>A0ABS5ARJ0</accession>
<evidence type="ECO:0000313" key="3">
    <source>
        <dbReference type="Proteomes" id="UP001519363"/>
    </source>
</evidence>
<evidence type="ECO:0000313" key="2">
    <source>
        <dbReference type="EMBL" id="MBP2479176.1"/>
    </source>
</evidence>
<dbReference type="EMBL" id="JAGIOO010000001">
    <property type="protein sequence ID" value="MBP2479176.1"/>
    <property type="molecule type" value="Genomic_DNA"/>
</dbReference>
<evidence type="ECO:0008006" key="4">
    <source>
        <dbReference type="Google" id="ProtNLM"/>
    </source>
</evidence>
<keyword evidence="3" id="KW-1185">Reference proteome</keyword>
<gene>
    <name evidence="2" type="ORF">JOF53_008048</name>
</gene>
<dbReference type="Gene3D" id="2.60.120.200">
    <property type="match status" value="1"/>
</dbReference>
<organism evidence="2 3">
    <name type="scientific">Crossiella equi</name>
    <dbReference type="NCBI Taxonomy" id="130796"/>
    <lineage>
        <taxon>Bacteria</taxon>
        <taxon>Bacillati</taxon>
        <taxon>Actinomycetota</taxon>
        <taxon>Actinomycetes</taxon>
        <taxon>Pseudonocardiales</taxon>
        <taxon>Pseudonocardiaceae</taxon>
        <taxon>Crossiella</taxon>
    </lineage>
</organism>
<proteinExistence type="predicted"/>
<evidence type="ECO:0000256" key="1">
    <source>
        <dbReference type="SAM" id="SignalP"/>
    </source>
</evidence>
<feature type="signal peptide" evidence="1">
    <location>
        <begin position="1"/>
        <end position="22"/>
    </location>
</feature>
<feature type="chain" id="PRO_5047368946" description="LamG domain-containing protein" evidence="1">
    <location>
        <begin position="23"/>
        <end position="221"/>
    </location>
</feature>
<dbReference type="SUPFAM" id="SSF49899">
    <property type="entry name" value="Concanavalin A-like lectins/glucanases"/>
    <property type="match status" value="1"/>
</dbReference>